<comment type="caution">
    <text evidence="1">The sequence shown here is derived from an EMBL/GenBank/DDBJ whole genome shotgun (WGS) entry which is preliminary data.</text>
</comment>
<gene>
    <name evidence="1" type="ORF">RND81_01G094600</name>
</gene>
<organism evidence="1 2">
    <name type="scientific">Saponaria officinalis</name>
    <name type="common">Common soapwort</name>
    <name type="synonym">Lychnis saponaria</name>
    <dbReference type="NCBI Taxonomy" id="3572"/>
    <lineage>
        <taxon>Eukaryota</taxon>
        <taxon>Viridiplantae</taxon>
        <taxon>Streptophyta</taxon>
        <taxon>Embryophyta</taxon>
        <taxon>Tracheophyta</taxon>
        <taxon>Spermatophyta</taxon>
        <taxon>Magnoliopsida</taxon>
        <taxon>eudicotyledons</taxon>
        <taxon>Gunneridae</taxon>
        <taxon>Pentapetalae</taxon>
        <taxon>Caryophyllales</taxon>
        <taxon>Caryophyllaceae</taxon>
        <taxon>Caryophylleae</taxon>
        <taxon>Saponaria</taxon>
    </lineage>
</organism>
<evidence type="ECO:0000313" key="1">
    <source>
        <dbReference type="EMBL" id="KAK9756402.1"/>
    </source>
</evidence>
<dbReference type="EMBL" id="JBDFQZ010000001">
    <property type="protein sequence ID" value="KAK9756402.1"/>
    <property type="molecule type" value="Genomic_DNA"/>
</dbReference>
<name>A0AAW1N9A7_SAPOF</name>
<accession>A0AAW1N9A7</accession>
<sequence>MLNVMTYDQFVPKPWGRYTDVPDGVRTWFALSDSQRLYLPTPYDSYWYLGERFSSQTRGDEPIVPLDPPPVLFVQTPDPAVRVQHLEGMSDDLLIREADYRVFVMRLAPARIDPPDFPTEVEYEYEGARHTVSLPEVHTMVSDFGMESWSSHVVKETFIGGYGRRPTDGGSWRRVGLVSCVCAGRSPRGSGGSVTSLSGRYLSVIDGSRSASGSSRSIVVLIRSLLHSLYLNQWMLFRI</sequence>
<evidence type="ECO:0000313" key="2">
    <source>
        <dbReference type="Proteomes" id="UP001443914"/>
    </source>
</evidence>
<dbReference type="Proteomes" id="UP001443914">
    <property type="component" value="Unassembled WGS sequence"/>
</dbReference>
<proteinExistence type="predicted"/>
<dbReference type="AlphaFoldDB" id="A0AAW1N9A7"/>
<keyword evidence="2" id="KW-1185">Reference proteome</keyword>
<protein>
    <submittedName>
        <fullName evidence="1">Uncharacterized protein</fullName>
    </submittedName>
</protein>
<reference evidence="1" key="1">
    <citation type="submission" date="2024-03" db="EMBL/GenBank/DDBJ databases">
        <title>WGS assembly of Saponaria officinalis var. Norfolk2.</title>
        <authorList>
            <person name="Jenkins J."/>
            <person name="Shu S."/>
            <person name="Grimwood J."/>
            <person name="Barry K."/>
            <person name="Goodstein D."/>
            <person name="Schmutz J."/>
            <person name="Leebens-Mack J."/>
            <person name="Osbourn A."/>
        </authorList>
    </citation>
    <scope>NUCLEOTIDE SEQUENCE [LARGE SCALE GENOMIC DNA]</scope>
    <source>
        <strain evidence="1">JIC</strain>
    </source>
</reference>